<dbReference type="GO" id="GO:0006406">
    <property type="term" value="P:mRNA export from nucleus"/>
    <property type="evidence" value="ECO:0007669"/>
    <property type="project" value="InterPro"/>
</dbReference>
<dbReference type="GO" id="GO:0000124">
    <property type="term" value="C:SAGA complex"/>
    <property type="evidence" value="ECO:0007669"/>
    <property type="project" value="InterPro"/>
</dbReference>
<feature type="region of interest" description="Disordered" evidence="1">
    <location>
        <begin position="1"/>
        <end position="20"/>
    </location>
</feature>
<dbReference type="EMBL" id="JAVRRT010000001">
    <property type="protein sequence ID" value="KAK5175121.1"/>
    <property type="molecule type" value="Genomic_DNA"/>
</dbReference>
<dbReference type="GeneID" id="89921609"/>
<organism evidence="2 3">
    <name type="scientific">Saxophila tyrrhenica</name>
    <dbReference type="NCBI Taxonomy" id="1690608"/>
    <lineage>
        <taxon>Eukaryota</taxon>
        <taxon>Fungi</taxon>
        <taxon>Dikarya</taxon>
        <taxon>Ascomycota</taxon>
        <taxon>Pezizomycotina</taxon>
        <taxon>Dothideomycetes</taxon>
        <taxon>Dothideomycetidae</taxon>
        <taxon>Mycosphaerellales</taxon>
        <taxon>Extremaceae</taxon>
        <taxon>Saxophila</taxon>
    </lineage>
</organism>
<evidence type="ECO:0000256" key="1">
    <source>
        <dbReference type="SAM" id="MobiDB-lite"/>
    </source>
</evidence>
<accession>A0AAV9PMA2</accession>
<dbReference type="GO" id="GO:0003713">
    <property type="term" value="F:transcription coactivator activity"/>
    <property type="evidence" value="ECO:0007669"/>
    <property type="project" value="InterPro"/>
</dbReference>
<name>A0AAV9PMA2_9PEZI</name>
<comment type="caution">
    <text evidence="2">The sequence shown here is derived from an EMBL/GenBank/DDBJ whole genome shotgun (WGS) entry which is preliminary data.</text>
</comment>
<proteinExistence type="predicted"/>
<dbReference type="InterPro" id="IPR038212">
    <property type="entry name" value="TF_EnY2_sf"/>
</dbReference>
<reference evidence="2 3" key="1">
    <citation type="submission" date="2023-08" db="EMBL/GenBank/DDBJ databases">
        <title>Black Yeasts Isolated from many extreme environments.</title>
        <authorList>
            <person name="Coleine C."/>
            <person name="Stajich J.E."/>
            <person name="Selbmann L."/>
        </authorList>
    </citation>
    <scope>NUCLEOTIDE SEQUENCE [LARGE SCALE GENOMIC DNA]</scope>
    <source>
        <strain evidence="2 3">CCFEE 5935</strain>
    </source>
</reference>
<dbReference type="Pfam" id="PF10163">
    <property type="entry name" value="EnY2"/>
    <property type="match status" value="1"/>
</dbReference>
<dbReference type="RefSeq" id="XP_064663759.1">
    <property type="nucleotide sequence ID" value="XM_064797525.1"/>
</dbReference>
<keyword evidence="3" id="KW-1185">Reference proteome</keyword>
<evidence type="ECO:0000313" key="3">
    <source>
        <dbReference type="Proteomes" id="UP001337655"/>
    </source>
</evidence>
<evidence type="ECO:0008006" key="4">
    <source>
        <dbReference type="Google" id="ProtNLM"/>
    </source>
</evidence>
<sequence>MTTNGISNGHQVPVNGSTSGWDPSVRDQIIMALMQNGGLKRIQSTLRQRLDEAGWSQDLKEYCIALFRSGAATTYDDALTIIMRRINSGDDEHAANPEGVPAPNLAIPHEAKVDGADAVKKELATVVKAKK</sequence>
<dbReference type="Gene3D" id="1.10.246.140">
    <property type="match status" value="1"/>
</dbReference>
<dbReference type="InterPro" id="IPR018783">
    <property type="entry name" value="TF_ENY2"/>
</dbReference>
<dbReference type="Proteomes" id="UP001337655">
    <property type="component" value="Unassembled WGS sequence"/>
</dbReference>
<dbReference type="GO" id="GO:0005643">
    <property type="term" value="C:nuclear pore"/>
    <property type="evidence" value="ECO:0007669"/>
    <property type="project" value="InterPro"/>
</dbReference>
<protein>
    <recommendedName>
        <fullName evidence="4">Transcription and mRNA export factor SUS1</fullName>
    </recommendedName>
</protein>
<evidence type="ECO:0000313" key="2">
    <source>
        <dbReference type="EMBL" id="KAK5175121.1"/>
    </source>
</evidence>
<gene>
    <name evidence="2" type="ORF">LTR77_000258</name>
</gene>
<dbReference type="AlphaFoldDB" id="A0AAV9PMA2"/>